<keyword evidence="2" id="KW-1185">Reference proteome</keyword>
<dbReference type="RefSeq" id="WP_176005141.1">
    <property type="nucleotide sequence ID" value="NZ_JABWMI010000006.1"/>
</dbReference>
<dbReference type="AlphaFoldDB" id="A0A7Y8Y0W2"/>
<dbReference type="Proteomes" id="UP000535020">
    <property type="component" value="Unassembled WGS sequence"/>
</dbReference>
<sequence>MRSYVYFFFLVCNLVYAQNDTLIFGKVKSVREKLYFLDSIRQNAKLFSSDDEFGHMGFVSPEATIRRFNFLWKRSAASHFVNYYRQYDENGLMQIDNWFNKDNSVRNKYRYEYDEYQNRISEISTRNDTSFYRENACYDYDCRLLSTSAFSNVI</sequence>
<comment type="caution">
    <text evidence="1">The sequence shown here is derived from an EMBL/GenBank/DDBJ whole genome shotgun (WGS) entry which is preliminary data.</text>
</comment>
<accession>A0A7Y8Y0W2</accession>
<reference evidence="1 2" key="1">
    <citation type="submission" date="2020-07" db="EMBL/GenBank/DDBJ databases">
        <authorList>
            <person name="Sun Q."/>
        </authorList>
    </citation>
    <scope>NUCLEOTIDE SEQUENCE [LARGE SCALE GENOMIC DNA]</scope>
    <source>
        <strain evidence="1 2">MAH-1</strain>
    </source>
</reference>
<organism evidence="1 2">
    <name type="scientific">Flavobacterium agri</name>
    <dbReference type="NCBI Taxonomy" id="2743471"/>
    <lineage>
        <taxon>Bacteria</taxon>
        <taxon>Pseudomonadati</taxon>
        <taxon>Bacteroidota</taxon>
        <taxon>Flavobacteriia</taxon>
        <taxon>Flavobacteriales</taxon>
        <taxon>Flavobacteriaceae</taxon>
        <taxon>Flavobacterium</taxon>
    </lineage>
</organism>
<evidence type="ECO:0000313" key="2">
    <source>
        <dbReference type="Proteomes" id="UP000535020"/>
    </source>
</evidence>
<protein>
    <submittedName>
        <fullName evidence="1">Uncharacterized protein</fullName>
    </submittedName>
</protein>
<dbReference type="EMBL" id="JACBJI010000002">
    <property type="protein sequence ID" value="NYA70327.1"/>
    <property type="molecule type" value="Genomic_DNA"/>
</dbReference>
<proteinExistence type="predicted"/>
<name>A0A7Y8Y0W2_9FLAO</name>
<gene>
    <name evidence="1" type="ORF">HZF10_05300</name>
</gene>
<evidence type="ECO:0000313" key="1">
    <source>
        <dbReference type="EMBL" id="NYA70327.1"/>
    </source>
</evidence>